<feature type="compositionally biased region" description="Low complexity" evidence="11">
    <location>
        <begin position="25"/>
        <end position="40"/>
    </location>
</feature>
<feature type="compositionally biased region" description="Basic and acidic residues" evidence="11">
    <location>
        <begin position="460"/>
        <end position="470"/>
    </location>
</feature>
<dbReference type="AlphaFoldDB" id="A0A7D5T936"/>
<dbReference type="InterPro" id="IPR003439">
    <property type="entry name" value="ABC_transporter-like_ATP-bd"/>
</dbReference>
<proteinExistence type="predicted"/>
<evidence type="ECO:0000256" key="2">
    <source>
        <dbReference type="ARBA" id="ARBA00022741"/>
    </source>
</evidence>
<dbReference type="GO" id="GO:0005524">
    <property type="term" value="F:ATP binding"/>
    <property type="evidence" value="ECO:0007669"/>
    <property type="project" value="UniProtKB-KW"/>
</dbReference>
<evidence type="ECO:0000256" key="1">
    <source>
        <dbReference type="ARBA" id="ARBA00022448"/>
    </source>
</evidence>
<dbReference type="GO" id="GO:0015420">
    <property type="term" value="F:ABC-type vitamin B12 transporter activity"/>
    <property type="evidence" value="ECO:0007669"/>
    <property type="project" value="UniProtKB-EC"/>
</dbReference>
<keyword evidence="3 13" id="KW-0067">ATP-binding</keyword>
<keyword evidence="14" id="KW-1185">Reference proteome</keyword>
<dbReference type="OrthoDB" id="24644at2157"/>
<comment type="function">
    <text evidence="6">Required for corrinoid utilization. Probably part of the ABC transporter complex BtuCDF involved in cobalamin (vitamin B12) import. Probably responsible for energy coupling to the transport system.</text>
</comment>
<feature type="compositionally biased region" description="Basic and acidic residues" evidence="11">
    <location>
        <begin position="417"/>
        <end position="428"/>
    </location>
</feature>
<evidence type="ECO:0000256" key="8">
    <source>
        <dbReference type="ARBA" id="ARBA00066387"/>
    </source>
</evidence>
<dbReference type="InterPro" id="IPR017871">
    <property type="entry name" value="ABC_transporter-like_CS"/>
</dbReference>
<dbReference type="RefSeq" id="WP_179920100.1">
    <property type="nucleotide sequence ID" value="NZ_CP058909.1"/>
</dbReference>
<accession>A0A7D5T936</accession>
<feature type="region of interest" description="Disordered" evidence="11">
    <location>
        <begin position="410"/>
        <end position="470"/>
    </location>
</feature>
<evidence type="ECO:0000313" key="13">
    <source>
        <dbReference type="EMBL" id="QLH80269.1"/>
    </source>
</evidence>
<dbReference type="GO" id="GO:0016887">
    <property type="term" value="F:ATP hydrolysis activity"/>
    <property type="evidence" value="ECO:0007669"/>
    <property type="project" value="InterPro"/>
</dbReference>
<evidence type="ECO:0000259" key="12">
    <source>
        <dbReference type="PROSITE" id="PS50893"/>
    </source>
</evidence>
<dbReference type="Gene3D" id="3.40.50.300">
    <property type="entry name" value="P-loop containing nucleotide triphosphate hydrolases"/>
    <property type="match status" value="1"/>
</dbReference>
<evidence type="ECO:0000256" key="7">
    <source>
        <dbReference type="ARBA" id="ARBA00064420"/>
    </source>
</evidence>
<gene>
    <name evidence="13" type="ORF">HZS54_00905</name>
</gene>
<feature type="region of interest" description="Disordered" evidence="11">
    <location>
        <begin position="16"/>
        <end position="40"/>
    </location>
</feature>
<evidence type="ECO:0000256" key="11">
    <source>
        <dbReference type="SAM" id="MobiDB-lite"/>
    </source>
</evidence>
<evidence type="ECO:0000256" key="10">
    <source>
        <dbReference type="ARBA" id="ARBA00077139"/>
    </source>
</evidence>
<dbReference type="SUPFAM" id="SSF52540">
    <property type="entry name" value="P-loop containing nucleoside triphosphate hydrolases"/>
    <property type="match status" value="1"/>
</dbReference>
<evidence type="ECO:0000256" key="5">
    <source>
        <dbReference type="ARBA" id="ARBA00050590"/>
    </source>
</evidence>
<dbReference type="PROSITE" id="PS50893">
    <property type="entry name" value="ABC_TRANSPORTER_2"/>
    <property type="match status" value="1"/>
</dbReference>
<dbReference type="InterPro" id="IPR027417">
    <property type="entry name" value="P-loop_NTPase"/>
</dbReference>
<evidence type="ECO:0000256" key="9">
    <source>
        <dbReference type="ARBA" id="ARBA00073649"/>
    </source>
</evidence>
<keyword evidence="2" id="KW-0547">Nucleotide-binding</keyword>
<evidence type="ECO:0000313" key="14">
    <source>
        <dbReference type="Proteomes" id="UP000509346"/>
    </source>
</evidence>
<evidence type="ECO:0000256" key="3">
    <source>
        <dbReference type="ARBA" id="ARBA00022840"/>
    </source>
</evidence>
<keyword evidence="4" id="KW-1278">Translocase</keyword>
<name>A0A7D5T936_9EURY</name>
<dbReference type="EMBL" id="CP058909">
    <property type="protein sequence ID" value="QLH80269.1"/>
    <property type="molecule type" value="Genomic_DNA"/>
</dbReference>
<dbReference type="PROSITE" id="PS00211">
    <property type="entry name" value="ABC_TRANSPORTER_1"/>
    <property type="match status" value="1"/>
</dbReference>
<comment type="catalytic activity">
    <reaction evidence="5">
        <text>an R-cob(III)alamin(out) + ATP + H2O = an R-cob(III)alamin(in) + ADP + phosphate + H(+)</text>
        <dbReference type="Rhea" id="RHEA:17873"/>
        <dbReference type="ChEBI" id="CHEBI:15377"/>
        <dbReference type="ChEBI" id="CHEBI:15378"/>
        <dbReference type="ChEBI" id="CHEBI:30616"/>
        <dbReference type="ChEBI" id="CHEBI:43474"/>
        <dbReference type="ChEBI" id="CHEBI:140785"/>
        <dbReference type="ChEBI" id="CHEBI:456216"/>
        <dbReference type="EC" id="7.6.2.8"/>
    </reaction>
</comment>
<dbReference type="KEGG" id="hpel:HZS54_00905"/>
<dbReference type="PANTHER" id="PTHR42794:SF1">
    <property type="entry name" value="HEMIN IMPORT ATP-BINDING PROTEIN HMUV"/>
    <property type="match status" value="1"/>
</dbReference>
<dbReference type="PANTHER" id="PTHR42794">
    <property type="entry name" value="HEMIN IMPORT ATP-BINDING PROTEIN HMUV"/>
    <property type="match status" value="1"/>
</dbReference>
<keyword evidence="1" id="KW-0813">Transport</keyword>
<dbReference type="Proteomes" id="UP000509346">
    <property type="component" value="Chromosome"/>
</dbReference>
<dbReference type="FunFam" id="3.40.50.300:FF:000134">
    <property type="entry name" value="Iron-enterobactin ABC transporter ATP-binding protein"/>
    <property type="match status" value="1"/>
</dbReference>
<evidence type="ECO:0000256" key="4">
    <source>
        <dbReference type="ARBA" id="ARBA00022967"/>
    </source>
</evidence>
<dbReference type="GeneID" id="56081104"/>
<protein>
    <recommendedName>
        <fullName evidence="9">Cobalamin import ATP-binding protein BtuD</fullName>
        <ecNumber evidence="8">7.6.2.8</ecNumber>
    </recommendedName>
    <alternativeName>
        <fullName evidence="10">Vitamin B12-transporting ATPase</fullName>
    </alternativeName>
</protein>
<dbReference type="EC" id="7.6.2.8" evidence="8"/>
<reference evidence="13 14" key="1">
    <citation type="submission" date="2020-07" db="EMBL/GenBank/DDBJ databases">
        <title>Halosimplex litoreum sp. nov. and Halosimplex rubrum sp. nov., isolated from different salt environments.</title>
        <authorList>
            <person name="Cui H."/>
        </authorList>
    </citation>
    <scope>NUCLEOTIDE SEQUENCE [LARGE SCALE GENOMIC DNA]</scope>
    <source>
        <strain evidence="13 14">R2</strain>
    </source>
</reference>
<dbReference type="Pfam" id="PF00005">
    <property type="entry name" value="ABC_tran"/>
    <property type="match status" value="1"/>
</dbReference>
<dbReference type="InterPro" id="IPR003593">
    <property type="entry name" value="AAA+_ATPase"/>
</dbReference>
<evidence type="ECO:0000256" key="6">
    <source>
        <dbReference type="ARBA" id="ARBA00058960"/>
    </source>
</evidence>
<dbReference type="SMART" id="SM00382">
    <property type="entry name" value="AAA"/>
    <property type="match status" value="1"/>
</dbReference>
<organism evidence="13 14">
    <name type="scientific">Halosimplex pelagicum</name>
    <dbReference type="NCBI Taxonomy" id="869886"/>
    <lineage>
        <taxon>Archaea</taxon>
        <taxon>Methanobacteriati</taxon>
        <taxon>Methanobacteriota</taxon>
        <taxon>Stenosarchaea group</taxon>
        <taxon>Halobacteria</taxon>
        <taxon>Halobacteriales</taxon>
        <taxon>Haloarculaceae</taxon>
        <taxon>Halosimplex</taxon>
    </lineage>
</organism>
<sequence length="470" mass="47522">MTPDLATDALDALDGLVGDGDREAGGNAATGADPTATADGPLIDVEDVSLSYGDLAVLSEVSLAVESGEFVGLVGPNGAGKTTLLGAINGVLEPESGRVRVGGERVADLSSRAASRLVATVPQDTTVAFDFSVEDIVEMGRTPYHGRFSGDPDGAAAVDRALERTGTERFRDRSVASLSGGERQRVVLARALAQETPALVLDEPTASLDVNHQVRTLELVADLVDAEGKAALAAIHDLDLAARFCDRLAVLADGELLAVGPPDEVLTAETVGAAFDTDAAVLPNPVTGTPAVTPLPDPGELDLRVHVVGTGPAAARVVSTLVSAGATVTVGALPEGDVAAETARELAAEVVTAPAFGGLDGEPEAAARDHLAAADAVVAVEPLAPSLRALVRDREPVVRVAADDAASAAAELDGGGADDRGRDGDRRRASGAGRGAERDAATDDAAARATPETVALGVRRALDRPASADD</sequence>
<comment type="subunit">
    <text evidence="7">The complex is composed of two ATP-binding proteins (BtuD), two transmembrane proteins (BtuC) and a solute-binding protein (BtuF).</text>
</comment>
<feature type="domain" description="ABC transporter" evidence="12">
    <location>
        <begin position="43"/>
        <end position="278"/>
    </location>
</feature>
<dbReference type="CDD" id="cd03214">
    <property type="entry name" value="ABC_Iron-Siderophores_B12_Hemin"/>
    <property type="match status" value="1"/>
</dbReference>